<dbReference type="NCBIfam" id="TIGR00758">
    <property type="entry name" value="UDG_fam4"/>
    <property type="match status" value="1"/>
</dbReference>
<dbReference type="SMART" id="SM00987">
    <property type="entry name" value="UreE_C"/>
    <property type="match status" value="1"/>
</dbReference>
<protein>
    <recommendedName>
        <fullName evidence="4">Type-4 uracil-DNA glycosylase</fullName>
        <ecNumber evidence="3">3.2.2.27</ecNumber>
    </recommendedName>
</protein>
<dbReference type="Proteomes" id="UP000733744">
    <property type="component" value="Unassembled WGS sequence"/>
</dbReference>
<evidence type="ECO:0000256" key="11">
    <source>
        <dbReference type="ARBA" id="ARBA00023204"/>
    </source>
</evidence>
<evidence type="ECO:0000256" key="1">
    <source>
        <dbReference type="ARBA" id="ARBA00001400"/>
    </source>
</evidence>
<evidence type="ECO:0000256" key="3">
    <source>
        <dbReference type="ARBA" id="ARBA00012030"/>
    </source>
</evidence>
<comment type="caution">
    <text evidence="14">The sequence shown here is derived from an EMBL/GenBank/DDBJ whole genome shotgun (WGS) entry which is preliminary data.</text>
</comment>
<keyword evidence="8" id="KW-0378">Hydrolase</keyword>
<dbReference type="CDD" id="cd10030">
    <property type="entry name" value="UDG-F4_TTUDGA_SPO1dp_like"/>
    <property type="match status" value="1"/>
</dbReference>
<evidence type="ECO:0000256" key="5">
    <source>
        <dbReference type="ARBA" id="ARBA00022485"/>
    </source>
</evidence>
<dbReference type="EMBL" id="RYFG02000026">
    <property type="protein sequence ID" value="TRX00565.1"/>
    <property type="molecule type" value="Genomic_DNA"/>
</dbReference>
<comment type="catalytic activity">
    <reaction evidence="1">
        <text>Hydrolyzes single-stranded DNA or mismatched double-stranded DNA and polynucleotides, releasing free uracil.</text>
        <dbReference type="EC" id="3.2.2.27"/>
    </reaction>
</comment>
<keyword evidence="9" id="KW-0408">Iron</keyword>
<keyword evidence="10" id="KW-0411">Iron-sulfur</keyword>
<evidence type="ECO:0000256" key="4">
    <source>
        <dbReference type="ARBA" id="ARBA00019403"/>
    </source>
</evidence>
<gene>
    <name evidence="14" type="ORF">EKO24_006090</name>
</gene>
<keyword evidence="11" id="KW-0234">DNA repair</keyword>
<keyword evidence="6" id="KW-0479">Metal-binding</keyword>
<dbReference type="InterPro" id="IPR051536">
    <property type="entry name" value="UDG_Type-4/5"/>
</dbReference>
<evidence type="ECO:0000256" key="8">
    <source>
        <dbReference type="ARBA" id="ARBA00022801"/>
    </source>
</evidence>
<dbReference type="Gene3D" id="3.40.470.10">
    <property type="entry name" value="Uracil-DNA glycosylase-like domain"/>
    <property type="match status" value="1"/>
</dbReference>
<reference evidence="14 15" key="1">
    <citation type="journal article" date="2019" name="Antonie Van Leeuwenhoek">
        <title>Description of 'Ca. Methylobacter oryzae' KRF1, a novel species from the environmentally important Methylobacter clade 2.</title>
        <authorList>
            <person name="Khatri K."/>
            <person name="Mohite J.A."/>
            <person name="Pandit P.S."/>
            <person name="Bahulikar R."/>
            <person name="Rahalkar M.C."/>
        </authorList>
    </citation>
    <scope>NUCLEOTIDE SEQUENCE [LARGE SCALE GENOMIC DNA]</scope>
    <source>
        <strain evidence="14 15">KRF1</strain>
    </source>
</reference>
<comment type="similarity">
    <text evidence="2">Belongs to the uracil-DNA glycosylase (UDG) superfamily. Type 4 (UDGa) family.</text>
</comment>
<dbReference type="Pfam" id="PF03167">
    <property type="entry name" value="UDG"/>
    <property type="match status" value="1"/>
</dbReference>
<evidence type="ECO:0000313" key="15">
    <source>
        <dbReference type="Proteomes" id="UP000733744"/>
    </source>
</evidence>
<accession>A0ABY3CEK6</accession>
<dbReference type="SUPFAM" id="SSF52141">
    <property type="entry name" value="Uracil-DNA glycosylase-like"/>
    <property type="match status" value="1"/>
</dbReference>
<dbReference type="InterPro" id="IPR005273">
    <property type="entry name" value="Ura-DNA_glyco_family4"/>
</dbReference>
<evidence type="ECO:0000256" key="10">
    <source>
        <dbReference type="ARBA" id="ARBA00023014"/>
    </source>
</evidence>
<sequence length="250" mass="27633">MGIDVWLPRAVPAQEQDSTFEPSATIESTLETADTIAENAPPEPEQPTDNWETLQAEVSPCTKCELCKTRTQTVFGSGNKNAEWMIIGEGPGQNEDQQGLPFVGKAGLLLTEMLRAIGLDREEVFIANIVKCRPPANRDPKPIEIESCKPYLLRQIALVKPKIIVVLGRIAAQALLNTDEPIGKLRGKIHTLNDTPVIVVYHPAYLLRSLLDKRKAWTDLKLAMQTYKAELSGLSAQTKLMPFGHKKIKG</sequence>
<dbReference type="SMART" id="SM00986">
    <property type="entry name" value="UDG"/>
    <property type="match status" value="1"/>
</dbReference>
<dbReference type="InterPro" id="IPR036895">
    <property type="entry name" value="Uracil-DNA_glycosylase-like_sf"/>
</dbReference>
<dbReference type="PANTHER" id="PTHR33693:SF1">
    <property type="entry name" value="TYPE-4 URACIL-DNA GLYCOSYLASE"/>
    <property type="match status" value="1"/>
</dbReference>
<evidence type="ECO:0000256" key="2">
    <source>
        <dbReference type="ARBA" id="ARBA00006521"/>
    </source>
</evidence>
<feature type="compositionally biased region" description="Polar residues" evidence="12">
    <location>
        <begin position="15"/>
        <end position="28"/>
    </location>
</feature>
<evidence type="ECO:0000259" key="13">
    <source>
        <dbReference type="SMART" id="SM00986"/>
    </source>
</evidence>
<proteinExistence type="inferred from homology"/>
<keyword evidence="5" id="KW-0004">4Fe-4S</keyword>
<dbReference type="PANTHER" id="PTHR33693">
    <property type="entry name" value="TYPE-5 URACIL-DNA GLYCOSYLASE"/>
    <property type="match status" value="1"/>
</dbReference>
<keyword evidence="15" id="KW-1185">Reference proteome</keyword>
<dbReference type="InterPro" id="IPR005122">
    <property type="entry name" value="Uracil-DNA_glycosylase-like"/>
</dbReference>
<feature type="domain" description="Uracil-DNA glycosylase-like" evidence="13">
    <location>
        <begin position="75"/>
        <end position="221"/>
    </location>
</feature>
<keyword evidence="7" id="KW-0227">DNA damage</keyword>
<name>A0ABY3CEK6_9GAMM</name>
<evidence type="ECO:0000256" key="7">
    <source>
        <dbReference type="ARBA" id="ARBA00022763"/>
    </source>
</evidence>
<evidence type="ECO:0000313" key="14">
    <source>
        <dbReference type="EMBL" id="TRX00565.1"/>
    </source>
</evidence>
<evidence type="ECO:0000256" key="6">
    <source>
        <dbReference type="ARBA" id="ARBA00022723"/>
    </source>
</evidence>
<evidence type="ECO:0000256" key="9">
    <source>
        <dbReference type="ARBA" id="ARBA00023004"/>
    </source>
</evidence>
<feature type="region of interest" description="Disordered" evidence="12">
    <location>
        <begin position="1"/>
        <end position="28"/>
    </location>
</feature>
<dbReference type="EC" id="3.2.2.27" evidence="3"/>
<evidence type="ECO:0000256" key="12">
    <source>
        <dbReference type="SAM" id="MobiDB-lite"/>
    </source>
</evidence>
<organism evidence="14 15">
    <name type="scientific">Candidatus Methylobacter oryzae</name>
    <dbReference type="NCBI Taxonomy" id="2497749"/>
    <lineage>
        <taxon>Bacteria</taxon>
        <taxon>Pseudomonadati</taxon>
        <taxon>Pseudomonadota</taxon>
        <taxon>Gammaproteobacteria</taxon>
        <taxon>Methylococcales</taxon>
        <taxon>Methylococcaceae</taxon>
        <taxon>Methylobacter</taxon>
    </lineage>
</organism>